<comment type="caution">
    <text evidence="2">The sequence shown here is derived from an EMBL/GenBank/DDBJ whole genome shotgun (WGS) entry which is preliminary data.</text>
</comment>
<protein>
    <submittedName>
        <fullName evidence="2">Uncharacterized protein</fullName>
    </submittedName>
</protein>
<name>A0ABQ9U2I7_SAGOE</name>
<reference evidence="2 3" key="1">
    <citation type="submission" date="2023-05" db="EMBL/GenBank/DDBJ databases">
        <title>B98-5 Cell Line De Novo Hybrid Assembly: An Optical Mapping Approach.</title>
        <authorList>
            <person name="Kananen K."/>
            <person name="Auerbach J.A."/>
            <person name="Kautto E."/>
            <person name="Blachly J.S."/>
        </authorList>
    </citation>
    <scope>NUCLEOTIDE SEQUENCE [LARGE SCALE GENOMIC DNA]</scope>
    <source>
        <strain evidence="2">B95-8</strain>
        <tissue evidence="2">Cell line</tissue>
    </source>
</reference>
<sequence>MDIAIISTPTLSALIALTTVGSKWLHWLDSEAQPVAHGPANNNRLSSVTQGKG</sequence>
<keyword evidence="3" id="KW-1185">Reference proteome</keyword>
<evidence type="ECO:0000313" key="2">
    <source>
        <dbReference type="EMBL" id="KAK2091287.1"/>
    </source>
</evidence>
<feature type="compositionally biased region" description="Polar residues" evidence="1">
    <location>
        <begin position="40"/>
        <end position="53"/>
    </location>
</feature>
<organism evidence="2 3">
    <name type="scientific">Saguinus oedipus</name>
    <name type="common">Cotton-top tamarin</name>
    <name type="synonym">Oedipomidas oedipus</name>
    <dbReference type="NCBI Taxonomy" id="9490"/>
    <lineage>
        <taxon>Eukaryota</taxon>
        <taxon>Metazoa</taxon>
        <taxon>Chordata</taxon>
        <taxon>Craniata</taxon>
        <taxon>Vertebrata</taxon>
        <taxon>Euteleostomi</taxon>
        <taxon>Mammalia</taxon>
        <taxon>Eutheria</taxon>
        <taxon>Euarchontoglires</taxon>
        <taxon>Primates</taxon>
        <taxon>Haplorrhini</taxon>
        <taxon>Platyrrhini</taxon>
        <taxon>Cebidae</taxon>
        <taxon>Callitrichinae</taxon>
        <taxon>Saguinus</taxon>
    </lineage>
</organism>
<evidence type="ECO:0000313" key="3">
    <source>
        <dbReference type="Proteomes" id="UP001266305"/>
    </source>
</evidence>
<feature type="non-terminal residue" evidence="2">
    <location>
        <position position="53"/>
    </location>
</feature>
<accession>A0ABQ9U2I7</accession>
<gene>
    <name evidence="2" type="ORF">P7K49_030571</name>
</gene>
<proteinExistence type="predicted"/>
<dbReference type="EMBL" id="JASSZA010000016">
    <property type="protein sequence ID" value="KAK2091287.1"/>
    <property type="molecule type" value="Genomic_DNA"/>
</dbReference>
<feature type="region of interest" description="Disordered" evidence="1">
    <location>
        <begin position="34"/>
        <end position="53"/>
    </location>
</feature>
<evidence type="ECO:0000256" key="1">
    <source>
        <dbReference type="SAM" id="MobiDB-lite"/>
    </source>
</evidence>
<dbReference type="Proteomes" id="UP001266305">
    <property type="component" value="Unassembled WGS sequence"/>
</dbReference>